<dbReference type="Gene3D" id="3.40.50.150">
    <property type="entry name" value="Vaccinia Virus protein VP39"/>
    <property type="match status" value="1"/>
</dbReference>
<dbReference type="SUPFAM" id="SSF53335">
    <property type="entry name" value="S-adenosyl-L-methionine-dependent methyltransferases"/>
    <property type="match status" value="1"/>
</dbReference>
<reference evidence="2" key="1">
    <citation type="submission" date="2020-08" db="EMBL/GenBank/DDBJ databases">
        <title>Lacibacter sp. S13-6-6 genome sequencing.</title>
        <authorList>
            <person name="Jin L."/>
        </authorList>
    </citation>
    <scope>NUCLEOTIDE SEQUENCE [LARGE SCALE GENOMIC DNA]</scope>
    <source>
        <strain evidence="2">S13-6-6</strain>
    </source>
</reference>
<name>A0A7G5XHQ7_9BACT</name>
<dbReference type="AlphaFoldDB" id="A0A7G5XHQ7"/>
<organism evidence="1 2">
    <name type="scientific">Lacibacter sediminis</name>
    <dbReference type="NCBI Taxonomy" id="2760713"/>
    <lineage>
        <taxon>Bacteria</taxon>
        <taxon>Pseudomonadati</taxon>
        <taxon>Bacteroidota</taxon>
        <taxon>Chitinophagia</taxon>
        <taxon>Chitinophagales</taxon>
        <taxon>Chitinophagaceae</taxon>
        <taxon>Lacibacter</taxon>
    </lineage>
</organism>
<accession>A0A7G5XHQ7</accession>
<evidence type="ECO:0008006" key="3">
    <source>
        <dbReference type="Google" id="ProtNLM"/>
    </source>
</evidence>
<sequence length="248" mass="28959">MTNRNILRDFVVYSITSIRYLLFKGYLNLFLQDMAKFQQWRMYRVSSKGTLDYRIPWLVFSSISFLESWVKKNMQVFEYGSGGSTLYFAEKTEHVISVEHDKSWYDHAKKVILDRGVGNIHYTLLEPQPLTDSMERNCADPQQYVSCFKEYKGYEFSAYANAITHYPDDSFDLVVIDGRVRHSCIAHAMQKVKKNGALLLDNADRAYYLKPFPQLHEQDKWKLVNFIGHFPYGPASVVNTTKLFIKIA</sequence>
<dbReference type="InterPro" id="IPR029063">
    <property type="entry name" value="SAM-dependent_MTases_sf"/>
</dbReference>
<proteinExistence type="predicted"/>
<dbReference type="EMBL" id="CP060007">
    <property type="protein sequence ID" value="QNA45010.1"/>
    <property type="molecule type" value="Genomic_DNA"/>
</dbReference>
<evidence type="ECO:0000313" key="1">
    <source>
        <dbReference type="EMBL" id="QNA45010.1"/>
    </source>
</evidence>
<dbReference type="RefSeq" id="WP_182803694.1">
    <property type="nucleotide sequence ID" value="NZ_CP060007.1"/>
</dbReference>
<dbReference type="Proteomes" id="UP000515344">
    <property type="component" value="Chromosome"/>
</dbReference>
<protein>
    <recommendedName>
        <fullName evidence="3">Class I SAM-dependent methyltransferase</fullName>
    </recommendedName>
</protein>
<gene>
    <name evidence="1" type="ORF">H4075_02105</name>
</gene>
<evidence type="ECO:0000313" key="2">
    <source>
        <dbReference type="Proteomes" id="UP000515344"/>
    </source>
</evidence>
<keyword evidence="2" id="KW-1185">Reference proteome</keyword>
<dbReference type="KEGG" id="lacs:H4075_02105"/>